<dbReference type="GeneTree" id="ENSGT00390000017596"/>
<dbReference type="AlphaFoldDB" id="H2ZHM7"/>
<dbReference type="HOGENOM" id="CLU_028458_5_0_1"/>
<dbReference type="PANTHER" id="PTHR11820:SF7">
    <property type="entry name" value="ACYLPYRUVASE FAHD1, MITOCHONDRIAL"/>
    <property type="match status" value="1"/>
</dbReference>
<evidence type="ECO:0000256" key="10">
    <source>
        <dbReference type="ARBA" id="ARBA00044980"/>
    </source>
</evidence>
<comment type="catalytic activity">
    <reaction evidence="11">
        <text>a 3-acylpyruvate + H2O = a carboxylate + pyruvate + H(+)</text>
        <dbReference type="Rhea" id="RHEA:19009"/>
        <dbReference type="ChEBI" id="CHEBI:15361"/>
        <dbReference type="ChEBI" id="CHEBI:15377"/>
        <dbReference type="ChEBI" id="CHEBI:15378"/>
        <dbReference type="ChEBI" id="CHEBI:29067"/>
        <dbReference type="ChEBI" id="CHEBI:57278"/>
        <dbReference type="EC" id="3.7.1.5"/>
    </reaction>
</comment>
<comment type="catalytic activity">
    <reaction evidence="12">
        <text>3-fumarylpyruvate + H2O = fumarate + pyruvate + H(+)</text>
        <dbReference type="Rhea" id="RHEA:26168"/>
        <dbReference type="ChEBI" id="CHEBI:15361"/>
        <dbReference type="ChEBI" id="CHEBI:15377"/>
        <dbReference type="ChEBI" id="CHEBI:15378"/>
        <dbReference type="ChEBI" id="CHEBI:16854"/>
        <dbReference type="ChEBI" id="CHEBI:29806"/>
    </reaction>
</comment>
<dbReference type="GO" id="GO:0046872">
    <property type="term" value="F:metal ion binding"/>
    <property type="evidence" value="ECO:0007669"/>
    <property type="project" value="UniProtKB-KW"/>
</dbReference>
<dbReference type="GO" id="GO:0047621">
    <property type="term" value="F:acylpyruvate hydrolase activity"/>
    <property type="evidence" value="ECO:0007669"/>
    <property type="project" value="UniProtKB-EC"/>
</dbReference>
<evidence type="ECO:0000313" key="16">
    <source>
        <dbReference type="Ensembl" id="ENSCSAVP00000017093.1"/>
    </source>
</evidence>
<dbReference type="EC" id="4.1.1.112" evidence="2"/>
<dbReference type="Pfam" id="PF01557">
    <property type="entry name" value="FAA_hydrolase"/>
    <property type="match status" value="1"/>
</dbReference>
<dbReference type="Proteomes" id="UP000007875">
    <property type="component" value="Unassembled WGS sequence"/>
</dbReference>
<name>H2ZHM7_CIOSA</name>
<dbReference type="FunFam" id="3.90.850.10:FF:000003">
    <property type="entry name" value="Fumarylacetoacetate hydrolase domain-containing 1"/>
    <property type="match status" value="1"/>
</dbReference>
<proteinExistence type="inferred from homology"/>
<evidence type="ECO:0000259" key="15">
    <source>
        <dbReference type="Pfam" id="PF01557"/>
    </source>
</evidence>
<evidence type="ECO:0000256" key="4">
    <source>
        <dbReference type="ARBA" id="ARBA00032305"/>
    </source>
</evidence>
<dbReference type="GO" id="GO:0019752">
    <property type="term" value="P:carboxylic acid metabolic process"/>
    <property type="evidence" value="ECO:0007669"/>
    <property type="project" value="UniProtKB-ARBA"/>
</dbReference>
<evidence type="ECO:0000313" key="17">
    <source>
        <dbReference type="Proteomes" id="UP000007875"/>
    </source>
</evidence>
<reference evidence="17" key="1">
    <citation type="submission" date="2003-08" db="EMBL/GenBank/DDBJ databases">
        <authorList>
            <person name="Birren B."/>
            <person name="Nusbaum C."/>
            <person name="Abebe A."/>
            <person name="Abouelleil A."/>
            <person name="Adekoya E."/>
            <person name="Ait-zahra M."/>
            <person name="Allen N."/>
            <person name="Allen T."/>
            <person name="An P."/>
            <person name="Anderson M."/>
            <person name="Anderson S."/>
            <person name="Arachchi H."/>
            <person name="Armbruster J."/>
            <person name="Bachantsang P."/>
            <person name="Baldwin J."/>
            <person name="Barry A."/>
            <person name="Bayul T."/>
            <person name="Blitshsteyn B."/>
            <person name="Bloom T."/>
            <person name="Blye J."/>
            <person name="Boguslavskiy L."/>
            <person name="Borowsky M."/>
            <person name="Boukhgalter B."/>
            <person name="Brunache A."/>
            <person name="Butler J."/>
            <person name="Calixte N."/>
            <person name="Calvo S."/>
            <person name="Camarata J."/>
            <person name="Campo K."/>
            <person name="Chang J."/>
            <person name="Cheshatsang Y."/>
            <person name="Citroen M."/>
            <person name="Collymore A."/>
            <person name="Considine T."/>
            <person name="Cook A."/>
            <person name="Cooke P."/>
            <person name="Corum B."/>
            <person name="Cuomo C."/>
            <person name="David R."/>
            <person name="Dawoe T."/>
            <person name="Degray S."/>
            <person name="Dodge S."/>
            <person name="Dooley K."/>
            <person name="Dorje P."/>
            <person name="Dorjee K."/>
            <person name="Dorris L."/>
            <person name="Duffey N."/>
            <person name="Dupes A."/>
            <person name="Elkins T."/>
            <person name="Engels R."/>
            <person name="Erickson J."/>
            <person name="Farina A."/>
            <person name="Faro S."/>
            <person name="Ferreira P."/>
            <person name="Fischer H."/>
            <person name="Fitzgerald M."/>
            <person name="Foley K."/>
            <person name="Gage D."/>
            <person name="Galagan J."/>
            <person name="Gearin G."/>
            <person name="Gnerre S."/>
            <person name="Gnirke A."/>
            <person name="Goyette A."/>
            <person name="Graham J."/>
            <person name="Grandbois E."/>
            <person name="Gyaltsen K."/>
            <person name="Hafez N."/>
            <person name="Hagopian D."/>
            <person name="Hagos B."/>
            <person name="Hall J."/>
            <person name="Hatcher B."/>
            <person name="Heller A."/>
            <person name="Higgins H."/>
            <person name="Honan T."/>
            <person name="Horn A."/>
            <person name="Houde N."/>
            <person name="Hughes L."/>
            <person name="Hulme W."/>
            <person name="Husby E."/>
            <person name="Iliev I."/>
            <person name="Jaffe D."/>
            <person name="Jones C."/>
            <person name="Kamal M."/>
            <person name="Kamat A."/>
            <person name="Kamvysselis M."/>
            <person name="Karlsson E."/>
            <person name="Kells C."/>
            <person name="Kieu A."/>
            <person name="Kisner P."/>
            <person name="Kodira C."/>
            <person name="Kulbokas E."/>
            <person name="Labutti K."/>
            <person name="Lama D."/>
            <person name="Landers T."/>
            <person name="Leger J."/>
            <person name="Levine S."/>
            <person name="Lewis D."/>
            <person name="Lewis T."/>
            <person name="Lindblad-toh K."/>
            <person name="Liu X."/>
            <person name="Lokyitsang T."/>
            <person name="Lokyitsang Y."/>
            <person name="Lucien O."/>
            <person name="Lui A."/>
            <person name="Ma L.J."/>
            <person name="Mabbitt R."/>
            <person name="Macdonald J."/>
            <person name="Maclean C."/>
            <person name="Major J."/>
            <person name="Manning J."/>
            <person name="Marabella R."/>
            <person name="Maru K."/>
            <person name="Matthews C."/>
            <person name="Mauceli E."/>
            <person name="Mccarthy M."/>
            <person name="Mcdonough S."/>
            <person name="Mcghee T."/>
            <person name="Meldrim J."/>
            <person name="Meneus L."/>
            <person name="Mesirov J."/>
            <person name="Mihalev A."/>
            <person name="Mihova T."/>
            <person name="Mikkelsen T."/>
            <person name="Mlenga V."/>
            <person name="Moru K."/>
            <person name="Mozes J."/>
            <person name="Mulrain L."/>
            <person name="Munson G."/>
            <person name="Naylor J."/>
            <person name="Newes C."/>
            <person name="Nguyen C."/>
            <person name="Nguyen N."/>
            <person name="Nguyen T."/>
            <person name="Nicol R."/>
            <person name="Nielsen C."/>
            <person name="Nizzari M."/>
            <person name="Norbu C."/>
            <person name="Norbu N."/>
            <person name="O'donnell P."/>
            <person name="Okoawo O."/>
            <person name="O'leary S."/>
            <person name="Omotosho B."/>
            <person name="O'neill K."/>
            <person name="Osman S."/>
            <person name="Parker S."/>
            <person name="Perrin D."/>
            <person name="Phunkhang P."/>
            <person name="Piqani B."/>
            <person name="Purcell S."/>
            <person name="Rachupka T."/>
            <person name="Ramasamy U."/>
            <person name="Rameau R."/>
            <person name="Ray V."/>
            <person name="Raymond C."/>
            <person name="Retta R."/>
            <person name="Richardson S."/>
            <person name="Rise C."/>
            <person name="Rodriguez J."/>
            <person name="Rogers J."/>
            <person name="Rogov P."/>
            <person name="Rutman M."/>
            <person name="Schupbach R."/>
            <person name="Seaman C."/>
            <person name="Settipalli S."/>
            <person name="Sharpe T."/>
            <person name="Sheridan J."/>
            <person name="Sherpa N."/>
            <person name="Shi J."/>
            <person name="Smirnov S."/>
            <person name="Smith C."/>
            <person name="Sougnez C."/>
            <person name="Spencer B."/>
            <person name="Stalker J."/>
            <person name="Stange-thomann N."/>
            <person name="Stavropoulos S."/>
            <person name="Stetson K."/>
            <person name="Stone C."/>
            <person name="Stone S."/>
            <person name="Stubbs M."/>
            <person name="Talamas J."/>
            <person name="Tchuinga P."/>
            <person name="Tenzing P."/>
            <person name="Tesfaye S."/>
            <person name="Theodore J."/>
            <person name="Thoulutsang Y."/>
            <person name="Topham K."/>
            <person name="Towey S."/>
            <person name="Tsamla T."/>
            <person name="Tsomo N."/>
            <person name="Vallee D."/>
            <person name="Vassiliev H."/>
            <person name="Venkataraman V."/>
            <person name="Vinson J."/>
            <person name="Vo A."/>
            <person name="Wade C."/>
            <person name="Wang S."/>
            <person name="Wangchuk T."/>
            <person name="Wangdi T."/>
            <person name="Whittaker C."/>
            <person name="Wilkinson J."/>
            <person name="Wu Y."/>
            <person name="Wyman D."/>
            <person name="Yadav S."/>
            <person name="Yang S."/>
            <person name="Yang X."/>
            <person name="Yeager S."/>
            <person name="Yee E."/>
            <person name="Young G."/>
            <person name="Zainoun J."/>
            <person name="Zembeck L."/>
            <person name="Zimmer A."/>
            <person name="Zody M."/>
            <person name="Lander E."/>
        </authorList>
    </citation>
    <scope>NUCLEOTIDE SEQUENCE [LARGE SCALE GENOMIC DNA]</scope>
</reference>
<organism evidence="16 17">
    <name type="scientific">Ciona savignyi</name>
    <name type="common">Pacific transparent sea squirt</name>
    <dbReference type="NCBI Taxonomy" id="51511"/>
    <lineage>
        <taxon>Eukaryota</taxon>
        <taxon>Metazoa</taxon>
        <taxon>Chordata</taxon>
        <taxon>Tunicata</taxon>
        <taxon>Ascidiacea</taxon>
        <taxon>Phlebobranchia</taxon>
        <taxon>Cionidae</taxon>
        <taxon>Ciona</taxon>
    </lineage>
</organism>
<evidence type="ECO:0000256" key="1">
    <source>
        <dbReference type="ARBA" id="ARBA00010211"/>
    </source>
</evidence>
<dbReference type="GO" id="GO:0008948">
    <property type="term" value="F:oxaloacetate decarboxylase activity"/>
    <property type="evidence" value="ECO:0007669"/>
    <property type="project" value="UniProtKB-EC"/>
</dbReference>
<dbReference type="Ensembl" id="ENSCSAVT00000017276.1">
    <property type="protein sequence ID" value="ENSCSAVP00000017093.1"/>
    <property type="gene ID" value="ENSCSAVG00000010050.1"/>
</dbReference>
<protein>
    <recommendedName>
        <fullName evidence="10">Oxaloacetate tautomerase FAHD1, mitochondrial</fullName>
        <ecNumber evidence="5">3.7.1.5</ecNumber>
        <ecNumber evidence="2">4.1.1.112</ecNumber>
        <ecNumber evidence="9">5.3.2.2</ecNumber>
    </recommendedName>
    <alternativeName>
        <fullName evidence="7">Acylpyruvase FAHD1</fullName>
    </alternativeName>
    <alternativeName>
        <fullName evidence="6">Fumarylacetoacetate hydrolase domain-containing protein 1</fullName>
    </alternativeName>
    <alternativeName>
        <fullName evidence="4">Oxaloacetate decarboxylase</fullName>
    </alternativeName>
</protein>
<evidence type="ECO:0000256" key="8">
    <source>
        <dbReference type="ARBA" id="ARBA00044911"/>
    </source>
</evidence>
<evidence type="ECO:0000256" key="7">
    <source>
        <dbReference type="ARBA" id="ARBA00044830"/>
    </source>
</evidence>
<dbReference type="PANTHER" id="PTHR11820">
    <property type="entry name" value="ACYLPYRUVASE"/>
    <property type="match status" value="1"/>
</dbReference>
<reference evidence="16" key="2">
    <citation type="submission" date="2025-08" db="UniProtKB">
        <authorList>
            <consortium name="Ensembl"/>
        </authorList>
    </citation>
    <scope>IDENTIFICATION</scope>
</reference>
<comment type="catalytic activity">
    <reaction evidence="8">
        <text>oxaloacetate = enol-oxaloacetate</text>
        <dbReference type="Rhea" id="RHEA:16021"/>
        <dbReference type="ChEBI" id="CHEBI:16452"/>
        <dbReference type="ChEBI" id="CHEBI:17479"/>
        <dbReference type="EC" id="5.3.2.2"/>
    </reaction>
    <physiologicalReaction direction="right-to-left" evidence="8">
        <dbReference type="Rhea" id="RHEA:16023"/>
    </physiologicalReaction>
</comment>
<dbReference type="GO" id="GO:0050163">
    <property type="term" value="F:oxaloacetate tautomerase activity"/>
    <property type="evidence" value="ECO:0007669"/>
    <property type="project" value="UniProtKB-EC"/>
</dbReference>
<dbReference type="InterPro" id="IPR011234">
    <property type="entry name" value="Fumarylacetoacetase-like_C"/>
</dbReference>
<dbReference type="EC" id="3.7.1.5" evidence="5"/>
<dbReference type="SUPFAM" id="SSF56529">
    <property type="entry name" value="FAH"/>
    <property type="match status" value="1"/>
</dbReference>
<evidence type="ECO:0000256" key="9">
    <source>
        <dbReference type="ARBA" id="ARBA00044973"/>
    </source>
</evidence>
<comment type="catalytic activity">
    <reaction evidence="14">
        <text>acetylpyruvate + H2O = acetate + pyruvate + H(+)</text>
        <dbReference type="Rhea" id="RHEA:16097"/>
        <dbReference type="ChEBI" id="CHEBI:15360"/>
        <dbReference type="ChEBI" id="CHEBI:15361"/>
        <dbReference type="ChEBI" id="CHEBI:15377"/>
        <dbReference type="ChEBI" id="CHEBI:15378"/>
        <dbReference type="ChEBI" id="CHEBI:30089"/>
    </reaction>
</comment>
<dbReference type="EC" id="5.3.2.2" evidence="9"/>
<reference evidence="16" key="3">
    <citation type="submission" date="2025-09" db="UniProtKB">
        <authorList>
            <consortium name="Ensembl"/>
        </authorList>
    </citation>
    <scope>IDENTIFICATION</scope>
</reference>
<keyword evidence="3" id="KW-0479">Metal-binding</keyword>
<comment type="catalytic activity">
    <reaction evidence="13">
        <text>oxaloacetate + H(+) = pyruvate + CO2</text>
        <dbReference type="Rhea" id="RHEA:15641"/>
        <dbReference type="ChEBI" id="CHEBI:15361"/>
        <dbReference type="ChEBI" id="CHEBI:15378"/>
        <dbReference type="ChEBI" id="CHEBI:16452"/>
        <dbReference type="ChEBI" id="CHEBI:16526"/>
        <dbReference type="EC" id="4.1.1.112"/>
    </reaction>
</comment>
<sequence>HSRDIKRFWEWGRKIVCVGRNYIDHCAELKNPVPSSPLIFLKPTSAYIREGEPMKIPTGCDSVHHEVELGIVISKNGSDIQQSQAMDYVGYVLALDMTARDWQDKAKSKGQPWSMAKGFDTSCPISGIEKETIPDPHNINLWLNVNDESKQQGTTKDMIFTIPFLINYISSVMQLEEGDLLLTGTPKGVGPVRPGDVIHCGIDSVVSMKFPVEEEKESITS</sequence>
<evidence type="ECO:0000256" key="2">
    <source>
        <dbReference type="ARBA" id="ARBA00012947"/>
    </source>
</evidence>
<keyword evidence="17" id="KW-1185">Reference proteome</keyword>
<feature type="domain" description="Fumarylacetoacetase-like C-terminal" evidence="15">
    <location>
        <begin position="14"/>
        <end position="212"/>
    </location>
</feature>
<dbReference type="InterPro" id="IPR036663">
    <property type="entry name" value="Fumarylacetoacetase_C_sf"/>
</dbReference>
<dbReference type="GO" id="GO:0005739">
    <property type="term" value="C:mitochondrion"/>
    <property type="evidence" value="ECO:0007669"/>
    <property type="project" value="TreeGrafter"/>
</dbReference>
<comment type="similarity">
    <text evidence="1">Belongs to the FAH family.</text>
</comment>
<evidence type="ECO:0000256" key="13">
    <source>
        <dbReference type="ARBA" id="ARBA00047973"/>
    </source>
</evidence>
<evidence type="ECO:0000256" key="12">
    <source>
        <dbReference type="ARBA" id="ARBA00047963"/>
    </source>
</evidence>
<evidence type="ECO:0000256" key="5">
    <source>
        <dbReference type="ARBA" id="ARBA00039040"/>
    </source>
</evidence>
<accession>H2ZHM7</accession>
<dbReference type="GO" id="GO:0018773">
    <property type="term" value="F:acetylpyruvate hydrolase activity"/>
    <property type="evidence" value="ECO:0007669"/>
    <property type="project" value="TreeGrafter"/>
</dbReference>
<evidence type="ECO:0000256" key="11">
    <source>
        <dbReference type="ARBA" id="ARBA00047858"/>
    </source>
</evidence>
<evidence type="ECO:0000256" key="14">
    <source>
        <dbReference type="ARBA" id="ARBA00048846"/>
    </source>
</evidence>
<evidence type="ECO:0000256" key="3">
    <source>
        <dbReference type="ARBA" id="ARBA00022723"/>
    </source>
</evidence>
<dbReference type="Gene3D" id="3.90.850.10">
    <property type="entry name" value="Fumarylacetoacetase-like, C-terminal domain"/>
    <property type="match status" value="1"/>
</dbReference>
<evidence type="ECO:0000256" key="6">
    <source>
        <dbReference type="ARBA" id="ARBA00042340"/>
    </source>
</evidence>
<dbReference type="OMA" id="NCRKVIC"/>